<organism evidence="8 9">
    <name type="scientific">Flexivirga oryzae</name>
    <dbReference type="NCBI Taxonomy" id="1794944"/>
    <lineage>
        <taxon>Bacteria</taxon>
        <taxon>Bacillati</taxon>
        <taxon>Actinomycetota</taxon>
        <taxon>Actinomycetes</taxon>
        <taxon>Micrococcales</taxon>
        <taxon>Dermacoccaceae</taxon>
        <taxon>Flexivirga</taxon>
    </lineage>
</organism>
<dbReference type="Pfam" id="PF00296">
    <property type="entry name" value="Bac_luciferase"/>
    <property type="match status" value="1"/>
</dbReference>
<sequence>MSNDYPIHLAVALDGAGWHPAAWRTPDADPARLFRPDYWVGLVQEAERGLLDFVSIDDRFAATRAVDGEAPDVVHGNLDSALIAARVAPVTDRIGLVPTAIAPHTEPFHISKSIATLDYVSTGRAGLRVRTSGDPREFANIGRRTAPVLDGSSSEAAVAEAFGEVGDYVEVVRRLWDSWEDDAEIRDTATGRFVDRERLHYIDFESPNFSVRGPSITPRPPQGQPPVVLLAHDERGYALAGAAADLALTTPRDSRHAADIATQVRQQTTAAGREASQVRVLADLVVFLEASTAAATERKNSLDDLAGAEFASDAAVFVGTSEDLADLLLEWSAAGLDGFRLRPGVLGRDLERITRELVPSLQRRTAFRPRYTTTTLREHFGLPRPANRYAAA</sequence>
<evidence type="ECO:0000259" key="7">
    <source>
        <dbReference type="Pfam" id="PF00296"/>
    </source>
</evidence>
<dbReference type="GO" id="GO:0016705">
    <property type="term" value="F:oxidoreductase activity, acting on paired donors, with incorporation or reduction of molecular oxygen"/>
    <property type="evidence" value="ECO:0007669"/>
    <property type="project" value="InterPro"/>
</dbReference>
<comment type="similarity">
    <text evidence="5">Belongs to the NtaA/SnaA/DszA monooxygenase family.</text>
</comment>
<dbReference type="InterPro" id="IPR051260">
    <property type="entry name" value="Diverse_substr_monoxygenases"/>
</dbReference>
<dbReference type="SUPFAM" id="SSF51679">
    <property type="entry name" value="Bacterial luciferase-like"/>
    <property type="match status" value="1"/>
</dbReference>
<evidence type="ECO:0000256" key="5">
    <source>
        <dbReference type="ARBA" id="ARBA00033748"/>
    </source>
</evidence>
<feature type="binding site" evidence="6">
    <location>
        <position position="99"/>
    </location>
    <ligand>
        <name>FMN</name>
        <dbReference type="ChEBI" id="CHEBI:58210"/>
    </ligand>
</feature>
<dbReference type="AlphaFoldDB" id="A0A839NI47"/>
<reference evidence="8 9" key="1">
    <citation type="submission" date="2020-08" db="EMBL/GenBank/DDBJ databases">
        <title>Sequencing the genomes of 1000 actinobacteria strains.</title>
        <authorList>
            <person name="Klenk H.-P."/>
        </authorList>
    </citation>
    <scope>NUCLEOTIDE SEQUENCE [LARGE SCALE GENOMIC DNA]</scope>
    <source>
        <strain evidence="8 9">DSM 105369</strain>
    </source>
</reference>
<dbReference type="RefSeq" id="WP_221185797.1">
    <property type="nucleotide sequence ID" value="NZ_JACHVQ010000005.1"/>
</dbReference>
<dbReference type="EMBL" id="JACHVQ010000005">
    <property type="protein sequence ID" value="MBB2894341.1"/>
    <property type="molecule type" value="Genomic_DNA"/>
</dbReference>
<keyword evidence="2 6" id="KW-0288">FMN</keyword>
<keyword evidence="1 6" id="KW-0285">Flavoprotein</keyword>
<keyword evidence="9" id="KW-1185">Reference proteome</keyword>
<dbReference type="InterPro" id="IPR036661">
    <property type="entry name" value="Luciferase-like_sf"/>
</dbReference>
<evidence type="ECO:0000313" key="8">
    <source>
        <dbReference type="EMBL" id="MBB2894341.1"/>
    </source>
</evidence>
<dbReference type="PANTHER" id="PTHR30011">
    <property type="entry name" value="ALKANESULFONATE MONOOXYGENASE-RELATED"/>
    <property type="match status" value="1"/>
</dbReference>
<accession>A0A839NI47</accession>
<feature type="domain" description="Luciferase-like" evidence="7">
    <location>
        <begin position="28"/>
        <end position="321"/>
    </location>
</feature>
<evidence type="ECO:0000256" key="3">
    <source>
        <dbReference type="ARBA" id="ARBA00023002"/>
    </source>
</evidence>
<evidence type="ECO:0000256" key="6">
    <source>
        <dbReference type="PIRSR" id="PIRSR000337-1"/>
    </source>
</evidence>
<dbReference type="InterPro" id="IPR011251">
    <property type="entry name" value="Luciferase-like_dom"/>
</dbReference>
<dbReference type="Proteomes" id="UP000559182">
    <property type="component" value="Unassembled WGS sequence"/>
</dbReference>
<keyword evidence="3" id="KW-0560">Oxidoreductase</keyword>
<evidence type="ECO:0000256" key="4">
    <source>
        <dbReference type="ARBA" id="ARBA00023033"/>
    </source>
</evidence>
<keyword evidence="4 8" id="KW-0503">Monooxygenase</keyword>
<gene>
    <name evidence="8" type="ORF">FHU39_004383</name>
</gene>
<dbReference type="InterPro" id="IPR016215">
    <property type="entry name" value="NTA_MOA"/>
</dbReference>
<dbReference type="Gene3D" id="3.20.20.30">
    <property type="entry name" value="Luciferase-like domain"/>
    <property type="match status" value="1"/>
</dbReference>
<evidence type="ECO:0000313" key="9">
    <source>
        <dbReference type="Proteomes" id="UP000559182"/>
    </source>
</evidence>
<feature type="binding site" evidence="6">
    <location>
        <position position="58"/>
    </location>
    <ligand>
        <name>FMN</name>
        <dbReference type="ChEBI" id="CHEBI:58210"/>
    </ligand>
</feature>
<dbReference type="GO" id="GO:0004497">
    <property type="term" value="F:monooxygenase activity"/>
    <property type="evidence" value="ECO:0007669"/>
    <property type="project" value="UniProtKB-KW"/>
</dbReference>
<proteinExistence type="inferred from homology"/>
<dbReference type="PIRSF" id="PIRSF000337">
    <property type="entry name" value="NTA_MOA"/>
    <property type="match status" value="1"/>
</dbReference>
<name>A0A839NI47_9MICO</name>
<comment type="caution">
    <text evidence="8">The sequence shown here is derived from an EMBL/GenBank/DDBJ whole genome shotgun (WGS) entry which is preliminary data.</text>
</comment>
<dbReference type="PANTHER" id="PTHR30011:SF16">
    <property type="entry name" value="C2H2 FINGER DOMAIN TRANSCRIPTION FACTOR (EUROFUNG)-RELATED"/>
    <property type="match status" value="1"/>
</dbReference>
<protein>
    <submittedName>
        <fullName evidence="8">Alkanesulfonate monooxygenase SsuD/methylene tetrahydromethanopterin reductase-like flavin-dependent oxidoreductase (Luciferase family)</fullName>
    </submittedName>
</protein>
<evidence type="ECO:0000256" key="1">
    <source>
        <dbReference type="ARBA" id="ARBA00022630"/>
    </source>
</evidence>
<evidence type="ECO:0000256" key="2">
    <source>
        <dbReference type="ARBA" id="ARBA00022643"/>
    </source>
</evidence>